<dbReference type="InterPro" id="IPR025161">
    <property type="entry name" value="IS402-like_dom"/>
</dbReference>
<reference evidence="3" key="1">
    <citation type="submission" date="2016-12" db="EMBL/GenBank/DDBJ databases">
        <title>Complete Genome Sequence of Beggiatoa leptomitiformis D-401.</title>
        <authorList>
            <person name="Fomenkov A."/>
            <person name="Vincze T."/>
            <person name="Grabovich M."/>
            <person name="Anton B.P."/>
            <person name="Dubinina G."/>
            <person name="Orlova M."/>
            <person name="Belousova E."/>
            <person name="Roberts R.J."/>
        </authorList>
    </citation>
    <scope>NUCLEOTIDE SEQUENCE [LARGE SCALE GENOMIC DNA]</scope>
    <source>
        <strain evidence="3">D-401</strain>
    </source>
</reference>
<dbReference type="RefSeq" id="WP_083991569.1">
    <property type="nucleotide sequence ID" value="NZ_CP012373.2"/>
</dbReference>
<protein>
    <submittedName>
        <fullName evidence="2">Transposase</fullName>
    </submittedName>
</protein>
<sequence length="85" mass="10108">MSSYSSSLNDAEWAVIEFLLNDYPRKSKPVLRNGTIAFCLMPCFQLKNGCHWVDLPKDFPPYSTVYWHYKQWPMARLHENHRTQT</sequence>
<evidence type="ECO:0000313" key="3">
    <source>
        <dbReference type="Proteomes" id="UP000234271"/>
    </source>
</evidence>
<organism evidence="2 3">
    <name type="scientific">Beggiatoa leptomitoformis</name>
    <dbReference type="NCBI Taxonomy" id="288004"/>
    <lineage>
        <taxon>Bacteria</taxon>
        <taxon>Pseudomonadati</taxon>
        <taxon>Pseudomonadota</taxon>
        <taxon>Gammaproteobacteria</taxon>
        <taxon>Thiotrichales</taxon>
        <taxon>Thiotrichaceae</taxon>
        <taxon>Beggiatoa</taxon>
    </lineage>
</organism>
<keyword evidence="3" id="KW-1185">Reference proteome</keyword>
<accession>A0A2N9YDF8</accession>
<gene>
    <name evidence="2" type="ORF">BLE401_07250</name>
</gene>
<name>A0A2N9YDF8_9GAMM</name>
<evidence type="ECO:0000313" key="2">
    <source>
        <dbReference type="EMBL" id="AUI68520.1"/>
    </source>
</evidence>
<proteinExistence type="predicted"/>
<evidence type="ECO:0000259" key="1">
    <source>
        <dbReference type="Pfam" id="PF13340"/>
    </source>
</evidence>
<feature type="domain" description="Insertion element IS402-like" evidence="1">
    <location>
        <begin position="8"/>
        <end position="75"/>
    </location>
</feature>
<dbReference type="Proteomes" id="UP000234271">
    <property type="component" value="Chromosome"/>
</dbReference>
<dbReference type="Pfam" id="PF13340">
    <property type="entry name" value="DUF4096"/>
    <property type="match status" value="1"/>
</dbReference>
<dbReference type="OrthoDB" id="5604339at2"/>
<dbReference type="EMBL" id="CP018889">
    <property type="protein sequence ID" value="AUI68520.1"/>
    <property type="molecule type" value="Genomic_DNA"/>
</dbReference>
<dbReference type="AlphaFoldDB" id="A0A2N9YDF8"/>